<reference evidence="1 2" key="1">
    <citation type="submission" date="2014-01" db="EMBL/GenBank/DDBJ databases">
        <title>Plasmidome dynamics in the species complex Clostridium novyi sensu lato converts strains of independent lineages into distinctly different pathogens.</title>
        <authorList>
            <person name="Skarin H."/>
            <person name="Segerman B."/>
        </authorList>
    </citation>
    <scope>NUCLEOTIDE SEQUENCE [LARGE SCALE GENOMIC DNA]</scope>
    <source>
        <strain evidence="1 2">4570</strain>
    </source>
</reference>
<dbReference type="SUPFAM" id="SSF81301">
    <property type="entry name" value="Nucleotidyltransferase"/>
    <property type="match status" value="1"/>
</dbReference>
<dbReference type="AlphaFoldDB" id="A0AA89CMI1"/>
<dbReference type="RefSeq" id="WP_039251106.1">
    <property type="nucleotide sequence ID" value="NZ_JDRX01000050.1"/>
</dbReference>
<dbReference type="Pfam" id="PF04229">
    <property type="entry name" value="GrpB"/>
    <property type="match status" value="1"/>
</dbReference>
<dbReference type="InterPro" id="IPR007344">
    <property type="entry name" value="GrpB/CoaE"/>
</dbReference>
<dbReference type="Gene3D" id="3.30.460.10">
    <property type="entry name" value="Beta Polymerase, domain 2"/>
    <property type="match status" value="1"/>
</dbReference>
<evidence type="ECO:0000313" key="2">
    <source>
        <dbReference type="Proteomes" id="UP000030016"/>
    </source>
</evidence>
<evidence type="ECO:0000313" key="1">
    <source>
        <dbReference type="EMBL" id="KGM99360.1"/>
    </source>
</evidence>
<dbReference type="PANTHER" id="PTHR34822:SF1">
    <property type="entry name" value="GRPB FAMILY PROTEIN"/>
    <property type="match status" value="1"/>
</dbReference>
<dbReference type="PANTHER" id="PTHR34822">
    <property type="entry name" value="GRPB DOMAIN PROTEIN (AFU_ORTHOLOGUE AFUA_1G01530)"/>
    <property type="match status" value="1"/>
</dbReference>
<protein>
    <recommendedName>
        <fullName evidence="3">Glutamate-rich protein GrpB</fullName>
    </recommendedName>
</protein>
<comment type="caution">
    <text evidence="1">The sequence shown here is derived from an EMBL/GenBank/DDBJ whole genome shotgun (WGS) entry which is preliminary data.</text>
</comment>
<organism evidence="1 2">
    <name type="scientific">Clostridium novyi A str. 4570</name>
    <dbReference type="NCBI Taxonomy" id="1444290"/>
    <lineage>
        <taxon>Bacteria</taxon>
        <taxon>Bacillati</taxon>
        <taxon>Bacillota</taxon>
        <taxon>Clostridia</taxon>
        <taxon>Eubacteriales</taxon>
        <taxon>Clostridiaceae</taxon>
        <taxon>Clostridium</taxon>
    </lineage>
</organism>
<dbReference type="EMBL" id="JDRX01000050">
    <property type="protein sequence ID" value="KGM99360.1"/>
    <property type="molecule type" value="Genomic_DNA"/>
</dbReference>
<sequence>MKTERVIVEEYNLEWKNEFQRIKNELLTVLAGKVNSIEHVGSTSVEGLMAKPIIDIDVVIDENFEEVKEGLKSIGYIHEGDLGIVGREAFCYINKPHLMAHHLYVCNKDNEELHRHITFRDYLRQHKEDRDRYASIKKEMALKYPEDIDSYIEGKQSVILDIYRKCGL</sequence>
<accession>A0AA89CMI1</accession>
<dbReference type="Proteomes" id="UP000030016">
    <property type="component" value="Unassembled WGS sequence"/>
</dbReference>
<dbReference type="InterPro" id="IPR043519">
    <property type="entry name" value="NT_sf"/>
</dbReference>
<gene>
    <name evidence="1" type="ORF">Z969_10715</name>
</gene>
<evidence type="ECO:0008006" key="3">
    <source>
        <dbReference type="Google" id="ProtNLM"/>
    </source>
</evidence>
<proteinExistence type="predicted"/>
<name>A0AA89CMI1_CLONO</name>